<sequence length="152" mass="17543">MHATYRGRFTLTDVQPPHTIPPPVATGGRVLYLDFDGVLHPEDVRRRTGRGPYIASPSGHMFFEHAPLLADALRPYPDIRIVLSTSWVRWYRSVHRVARKLPPELKARVIGATYHEDMDEESFRQAPRGMQVWADVLRRKPAAWRKRPILTV</sequence>
<name>A0ABM8ST41_9BURK</name>
<dbReference type="Pfam" id="PF18143">
    <property type="entry name" value="HAD_SAK_2"/>
    <property type="match status" value="1"/>
</dbReference>
<gene>
    <name evidence="1" type="ORF">R69888_06489</name>
</gene>
<evidence type="ECO:0000313" key="1">
    <source>
        <dbReference type="EMBL" id="CAE6829424.1"/>
    </source>
</evidence>
<organism evidence="1 2">
    <name type="scientific">Paraburkholderia haematera</name>
    <dbReference type="NCBI Taxonomy" id="2793077"/>
    <lineage>
        <taxon>Bacteria</taxon>
        <taxon>Pseudomonadati</taxon>
        <taxon>Pseudomonadota</taxon>
        <taxon>Betaproteobacteria</taxon>
        <taxon>Burkholderiales</taxon>
        <taxon>Burkholderiaceae</taxon>
        <taxon>Paraburkholderia</taxon>
    </lineage>
</organism>
<proteinExistence type="predicted"/>
<accession>A0ABM8ST41</accession>
<keyword evidence="2" id="KW-1185">Reference proteome</keyword>
<protein>
    <submittedName>
        <fullName evidence="1">Uncharacterized protein</fullName>
    </submittedName>
</protein>
<reference evidence="1 2" key="1">
    <citation type="submission" date="2021-02" db="EMBL/GenBank/DDBJ databases">
        <authorList>
            <person name="Vanwijnsberghe S."/>
        </authorList>
    </citation>
    <scope>NUCLEOTIDE SEQUENCE [LARGE SCALE GENOMIC DNA]</scope>
    <source>
        <strain evidence="1 2">LMG 31837</strain>
    </source>
</reference>
<dbReference type="Proteomes" id="UP000672526">
    <property type="component" value="Unassembled WGS sequence"/>
</dbReference>
<dbReference type="RefSeq" id="WP_211616748.1">
    <property type="nucleotide sequence ID" value="NZ_CAJNBK010000036.1"/>
</dbReference>
<evidence type="ECO:0000313" key="2">
    <source>
        <dbReference type="Proteomes" id="UP000672526"/>
    </source>
</evidence>
<comment type="caution">
    <text evidence="1">The sequence shown here is derived from an EMBL/GenBank/DDBJ whole genome shotgun (WGS) entry which is preliminary data.</text>
</comment>
<dbReference type="EMBL" id="CAJNBK010000036">
    <property type="protein sequence ID" value="CAE6829424.1"/>
    <property type="molecule type" value="Genomic_DNA"/>
</dbReference>